<dbReference type="PROSITE" id="PS50893">
    <property type="entry name" value="ABC_TRANSPORTER_2"/>
    <property type="match status" value="1"/>
</dbReference>
<organism evidence="5 6">
    <name type="scientific">Eiseniibacteriota bacterium</name>
    <dbReference type="NCBI Taxonomy" id="2212470"/>
    <lineage>
        <taxon>Bacteria</taxon>
        <taxon>Candidatus Eiseniibacteriota</taxon>
    </lineage>
</organism>
<dbReference type="SMART" id="SM00382">
    <property type="entry name" value="AAA"/>
    <property type="match status" value="1"/>
</dbReference>
<feature type="domain" description="ABC transporter" evidence="4">
    <location>
        <begin position="17"/>
        <end position="225"/>
    </location>
</feature>
<comment type="caution">
    <text evidence="5">The sequence shown here is derived from an EMBL/GenBank/DDBJ whole genome shotgun (WGS) entry which is preliminary data.</text>
</comment>
<sequence length="225" mass="23959">MSTAPHEPGLSTVAARVTARALAHRYSRGRGLEAIDFTLESPGVNAVCGANGAGKSTLLRIVAGLLRPTSGSSEVQVAGLAVAPALRRHVIGYAGPDLAFYDELTVEENLRFAAEARGLTGSTALVDSALERVGLDSRRRDRADALSSGMSQRLRLAFALLHAPPLLLLDEPGNHLDEEGRATLERVVRDEGRRALVLIATNEERERALASHIIELRGRGLGHPA</sequence>
<gene>
    <name evidence="5" type="ORF">HOP12_08245</name>
</gene>
<dbReference type="EMBL" id="JABFRW010000095">
    <property type="protein sequence ID" value="NOT34143.1"/>
    <property type="molecule type" value="Genomic_DNA"/>
</dbReference>
<evidence type="ECO:0000256" key="1">
    <source>
        <dbReference type="ARBA" id="ARBA00022448"/>
    </source>
</evidence>
<dbReference type="PANTHER" id="PTHR42939">
    <property type="entry name" value="ABC TRANSPORTER ATP-BINDING PROTEIN ALBC-RELATED"/>
    <property type="match status" value="1"/>
</dbReference>
<evidence type="ECO:0000259" key="4">
    <source>
        <dbReference type="PROSITE" id="PS50893"/>
    </source>
</evidence>
<dbReference type="Proteomes" id="UP000580839">
    <property type="component" value="Unassembled WGS sequence"/>
</dbReference>
<keyword evidence="1" id="KW-0813">Transport</keyword>
<proteinExistence type="predicted"/>
<reference evidence="5 6" key="1">
    <citation type="submission" date="2020-04" db="EMBL/GenBank/DDBJ databases">
        <title>Metagenomic profiling of ammonia- and methane-oxidizing microorganisms in a Dutch drinking water treatment plant.</title>
        <authorList>
            <person name="Poghosyan L."/>
            <person name="Leucker S."/>
        </authorList>
    </citation>
    <scope>NUCLEOTIDE SEQUENCE [LARGE SCALE GENOMIC DNA]</scope>
    <source>
        <strain evidence="5">S-RSF-IL-03</strain>
    </source>
</reference>
<evidence type="ECO:0000256" key="3">
    <source>
        <dbReference type="ARBA" id="ARBA00022840"/>
    </source>
</evidence>
<dbReference type="PANTHER" id="PTHR42939:SF1">
    <property type="entry name" value="ABC TRANSPORTER ATP-BINDING PROTEIN ALBC-RELATED"/>
    <property type="match status" value="1"/>
</dbReference>
<protein>
    <submittedName>
        <fullName evidence="5">ATP-binding cassette domain-containing protein</fullName>
    </submittedName>
</protein>
<name>A0A849SKC6_UNCEI</name>
<dbReference type="InterPro" id="IPR003593">
    <property type="entry name" value="AAA+_ATPase"/>
</dbReference>
<dbReference type="Gene3D" id="3.40.50.300">
    <property type="entry name" value="P-loop containing nucleotide triphosphate hydrolases"/>
    <property type="match status" value="1"/>
</dbReference>
<keyword evidence="2" id="KW-0547">Nucleotide-binding</keyword>
<accession>A0A849SKC6</accession>
<dbReference type="Pfam" id="PF00005">
    <property type="entry name" value="ABC_tran"/>
    <property type="match status" value="1"/>
</dbReference>
<dbReference type="InterPro" id="IPR051782">
    <property type="entry name" value="ABC_Transporter_VariousFunc"/>
</dbReference>
<evidence type="ECO:0000313" key="5">
    <source>
        <dbReference type="EMBL" id="NOT34143.1"/>
    </source>
</evidence>
<evidence type="ECO:0000313" key="6">
    <source>
        <dbReference type="Proteomes" id="UP000580839"/>
    </source>
</evidence>
<dbReference type="AlphaFoldDB" id="A0A849SKC6"/>
<keyword evidence="3 5" id="KW-0067">ATP-binding</keyword>
<dbReference type="InterPro" id="IPR027417">
    <property type="entry name" value="P-loop_NTPase"/>
</dbReference>
<dbReference type="GO" id="GO:0016887">
    <property type="term" value="F:ATP hydrolysis activity"/>
    <property type="evidence" value="ECO:0007669"/>
    <property type="project" value="InterPro"/>
</dbReference>
<dbReference type="InterPro" id="IPR003439">
    <property type="entry name" value="ABC_transporter-like_ATP-bd"/>
</dbReference>
<dbReference type="SUPFAM" id="SSF52540">
    <property type="entry name" value="P-loop containing nucleoside triphosphate hydrolases"/>
    <property type="match status" value="1"/>
</dbReference>
<dbReference type="GO" id="GO:0005524">
    <property type="term" value="F:ATP binding"/>
    <property type="evidence" value="ECO:0007669"/>
    <property type="project" value="UniProtKB-KW"/>
</dbReference>
<evidence type="ECO:0000256" key="2">
    <source>
        <dbReference type="ARBA" id="ARBA00022741"/>
    </source>
</evidence>